<dbReference type="FunFam" id="1.10.1170.10:FF:000002">
    <property type="entry name" value="Baculoviral IAP repeat containing 7"/>
    <property type="match status" value="1"/>
</dbReference>
<evidence type="ECO:0000256" key="2">
    <source>
        <dbReference type="ARBA" id="ARBA00022771"/>
    </source>
</evidence>
<dbReference type="InterPro" id="IPR013083">
    <property type="entry name" value="Znf_RING/FYVE/PHD"/>
</dbReference>
<dbReference type="SUPFAM" id="SSF144232">
    <property type="entry name" value="HIT/MYND zinc finger-like"/>
    <property type="match status" value="1"/>
</dbReference>
<organism evidence="4">
    <name type="scientific">Magallana gigas</name>
    <name type="common">Pacific oyster</name>
    <name type="synonym">Crassostrea gigas</name>
    <dbReference type="NCBI Taxonomy" id="29159"/>
    <lineage>
        <taxon>Eukaryota</taxon>
        <taxon>Metazoa</taxon>
        <taxon>Spiralia</taxon>
        <taxon>Lophotrochozoa</taxon>
        <taxon>Mollusca</taxon>
        <taxon>Bivalvia</taxon>
        <taxon>Autobranchia</taxon>
        <taxon>Pteriomorphia</taxon>
        <taxon>Ostreida</taxon>
        <taxon>Ostreoidea</taxon>
        <taxon>Ostreidae</taxon>
        <taxon>Magallana</taxon>
    </lineage>
</organism>
<dbReference type="InterPro" id="IPR001841">
    <property type="entry name" value="Znf_RING"/>
</dbReference>
<proteinExistence type="predicted"/>
<dbReference type="HOGENOM" id="CLU_337156_0_0_1"/>
<accession>K1Q078</accession>
<reference evidence="4" key="1">
    <citation type="journal article" date="2012" name="Nature">
        <title>The oyster genome reveals stress adaptation and complexity of shell formation.</title>
        <authorList>
            <person name="Zhang G."/>
            <person name="Fang X."/>
            <person name="Guo X."/>
            <person name="Li L."/>
            <person name="Luo R."/>
            <person name="Xu F."/>
            <person name="Yang P."/>
            <person name="Zhang L."/>
            <person name="Wang X."/>
            <person name="Qi H."/>
            <person name="Xiong Z."/>
            <person name="Que H."/>
            <person name="Xie Y."/>
            <person name="Holland P.W."/>
            <person name="Paps J."/>
            <person name="Zhu Y."/>
            <person name="Wu F."/>
            <person name="Chen Y."/>
            <person name="Wang J."/>
            <person name="Peng C."/>
            <person name="Meng J."/>
            <person name="Yang L."/>
            <person name="Liu J."/>
            <person name="Wen B."/>
            <person name="Zhang N."/>
            <person name="Huang Z."/>
            <person name="Zhu Q."/>
            <person name="Feng Y."/>
            <person name="Mount A."/>
            <person name="Hedgecock D."/>
            <person name="Xu Z."/>
            <person name="Liu Y."/>
            <person name="Domazet-Loso T."/>
            <person name="Du Y."/>
            <person name="Sun X."/>
            <person name="Zhang S."/>
            <person name="Liu B."/>
            <person name="Cheng P."/>
            <person name="Jiang X."/>
            <person name="Li J."/>
            <person name="Fan D."/>
            <person name="Wang W."/>
            <person name="Fu W."/>
            <person name="Wang T."/>
            <person name="Wang B."/>
            <person name="Zhang J."/>
            <person name="Peng Z."/>
            <person name="Li Y."/>
            <person name="Li N."/>
            <person name="Wang J."/>
            <person name="Chen M."/>
            <person name="He Y."/>
            <person name="Tan F."/>
            <person name="Song X."/>
            <person name="Zheng Q."/>
            <person name="Huang R."/>
            <person name="Yang H."/>
            <person name="Du X."/>
            <person name="Chen L."/>
            <person name="Yang M."/>
            <person name="Gaffney P.M."/>
            <person name="Wang S."/>
            <person name="Luo L."/>
            <person name="She Z."/>
            <person name="Ming Y."/>
            <person name="Huang W."/>
            <person name="Zhang S."/>
            <person name="Huang B."/>
            <person name="Zhang Y."/>
            <person name="Qu T."/>
            <person name="Ni P."/>
            <person name="Miao G."/>
            <person name="Wang J."/>
            <person name="Wang Q."/>
            <person name="Steinberg C.E."/>
            <person name="Wang H."/>
            <person name="Li N."/>
            <person name="Qian L."/>
            <person name="Zhang G."/>
            <person name="Li Y."/>
            <person name="Yang H."/>
            <person name="Liu X."/>
            <person name="Wang J."/>
            <person name="Yin Y."/>
            <person name="Wang J."/>
        </authorList>
    </citation>
    <scope>NUCLEOTIDE SEQUENCE [LARGE SCALE GENOMIC DNA]</scope>
    <source>
        <strain evidence="4">05x7-T-G4-1.051#20</strain>
    </source>
</reference>
<evidence type="ECO:0000256" key="3">
    <source>
        <dbReference type="ARBA" id="ARBA00022833"/>
    </source>
</evidence>
<evidence type="ECO:0000256" key="1">
    <source>
        <dbReference type="ARBA" id="ARBA00022723"/>
    </source>
</evidence>
<keyword evidence="2" id="KW-0863">Zinc-finger</keyword>
<dbReference type="PROSITE" id="PS50089">
    <property type="entry name" value="ZF_RING_2"/>
    <property type="match status" value="1"/>
</dbReference>
<dbReference type="SUPFAM" id="SSF57850">
    <property type="entry name" value="RING/U-box"/>
    <property type="match status" value="1"/>
</dbReference>
<keyword evidence="1" id="KW-0479">Metal-binding</keyword>
<dbReference type="AlphaFoldDB" id="K1Q078"/>
<sequence length="845" mass="94487">MDVLMLLLLVAATLAETNTGSCKDMLQGYMTGQLSSALGAYQVEALRREFKSFSDVIEKSINEFKENIKSEVKTRLTGGSHFNHKGAAVEPLCLPRDPEWGMYTDGYDGDKNYVYGAEYETQTFKGNIKTVHNHDVPCAVCLVRRKSVVQMFPARKTCFKGWTLEYHGYLMAGHHNHAAGTSYTCVDSHPDTLHGGSSDKDGRLFYLVEAACGSLKCPPYVSGKELVCADKTSLKHIGTQTMFTSLKKYDDPAKLSGRYRRSKRGSEFTYVNLDPEQCMRCLNFGFAKCSLCSAPYCSPRCKSKDFREHRNQCPERRLEEKRRKEKDQEYEIRIKSLHEDIERLRDYGLCKICLEEEARVVFDPCGHLCCCDDCSKQLKACPMCRDDVQKSIKGETNTGSCKEMLQGYLTGQLSSALGAYQVEALRREFKSFTDVIEKSMKKFKETVKSEVNAHTGNSSGVYTIWGKKMCPSTAELVYSGFTGGSHYTYKGAAVEPLCLPRDPEWGMHTDGYEGSKNYVFGAEYQTSSFTGNIQRLHDHDVPCAVCLVRQRSVVQMFPARKTCYIGWTLEYHGYLMAGYYDHAAGTTYTCIDSLPDTLHGGSNFKGGKLFYPVEAYCGSLKCPPYVAGRELTMVVLMLLFLVSVTQAETNTGSCKDMLQDTGNSSVVYTRWGKKTCPSNAELVYSGFTGGSYFGHKGAAVEPLCLPRNPEWGRYTDGHDGAKAYVFGAEYETYSFKGFDQTLQEHDVPCAVCLVRQRTVVKMFPARKKCYKGWTLEYQGYLMAGHHDHAAGTSYTCIDSHPDTVYGGATNKDGKLFYLVEAHCGSLKCRPYVAGRELVCAVCSKN</sequence>
<dbReference type="Pfam" id="PF13920">
    <property type="entry name" value="zf-C3HC4_3"/>
    <property type="match status" value="1"/>
</dbReference>
<dbReference type="Gene3D" id="6.10.140.2220">
    <property type="match status" value="1"/>
</dbReference>
<name>K1Q078_MAGGI</name>
<keyword evidence="3" id="KW-0862">Zinc</keyword>
<evidence type="ECO:0000313" key="4">
    <source>
        <dbReference type="EMBL" id="EKC29877.1"/>
    </source>
</evidence>
<dbReference type="InterPro" id="IPR051077">
    <property type="entry name" value="Ca-dependent_lectin"/>
</dbReference>
<dbReference type="InParanoid" id="K1Q078"/>
<dbReference type="Gene3D" id="3.30.40.10">
    <property type="entry name" value="Zinc/RING finger domain, C3HC4 (zinc finger)"/>
    <property type="match status" value="1"/>
</dbReference>
<dbReference type="PANTHER" id="PTHR24024:SF18">
    <property type="entry name" value="SHORT-CHAIN COLLAGEN C4-LIKE"/>
    <property type="match status" value="1"/>
</dbReference>
<dbReference type="EMBL" id="JH819075">
    <property type="protein sequence ID" value="EKC29877.1"/>
    <property type="molecule type" value="Genomic_DNA"/>
</dbReference>
<gene>
    <name evidence="4" type="ORF">CGI_10023447</name>
</gene>
<dbReference type="GO" id="GO:0008270">
    <property type="term" value="F:zinc ion binding"/>
    <property type="evidence" value="ECO:0007669"/>
    <property type="project" value="UniProtKB-KW"/>
</dbReference>
<dbReference type="PANTHER" id="PTHR24024">
    <property type="entry name" value="PULMONARY SURFACTANT-ASSOCIATED PROTEIN A"/>
    <property type="match status" value="1"/>
</dbReference>
<dbReference type="GO" id="GO:0005615">
    <property type="term" value="C:extracellular space"/>
    <property type="evidence" value="ECO:0007669"/>
    <property type="project" value="TreeGrafter"/>
</dbReference>
<dbReference type="SMART" id="SM00184">
    <property type="entry name" value="RING"/>
    <property type="match status" value="1"/>
</dbReference>
<protein>
    <submittedName>
        <fullName evidence="4">Apoptosis 2 inhibitor</fullName>
    </submittedName>
</protein>